<evidence type="ECO:0000313" key="2">
    <source>
        <dbReference type="Proteomes" id="UP000265618"/>
    </source>
</evidence>
<dbReference type="Proteomes" id="UP000265618">
    <property type="component" value="Unassembled WGS sequence"/>
</dbReference>
<evidence type="ECO:0000313" key="1">
    <source>
        <dbReference type="EMBL" id="GCA63672.1"/>
    </source>
</evidence>
<sequence>MYYSDSESDDGHLTDGLDSTLVCDGPVHVAEGYIQAPASLFKEGYIDRGTPLREDNSSFFLWFWASNSNRAGVQFTVSCDQTTGQYAFKPTAFHPYNLSSRPGYINACYNGIVLNVPHPKDHSTVTASPLIKLDSALPPAHSRALTSSIFSTACNQYLGEDGSVVQLPGNLSLHPLAIPPGPFLCVLGDNLLFFGYYFGRGDPYSPPRMTLLDPETLVPTADCRECPICFQVEAYTVVHDTLHLLGNEVYQSHNRYTGKPVQSQRPRHLTYSVSRGWGDEGSLPFTPARFMQVRTCGRCILVLNKRHLHLYDTVSGEWARVSSRARQDADRTQHTAVPVGHDGLLVFYEYLLSNSERYSETDTKNTPKSGIEATLLVLDDTFIYPSPGMGWASLLCYDKDRKVKLGLKQRRSRWR</sequence>
<reference evidence="1 2" key="1">
    <citation type="journal article" date="2018" name="PLoS ONE">
        <title>The draft genome of Kipferlia bialata reveals reductive genome evolution in fornicate parasites.</title>
        <authorList>
            <person name="Tanifuji G."/>
            <person name="Takabayashi S."/>
            <person name="Kume K."/>
            <person name="Takagi M."/>
            <person name="Nakayama T."/>
            <person name="Kamikawa R."/>
            <person name="Inagaki Y."/>
            <person name="Hashimoto T."/>
        </authorList>
    </citation>
    <scope>NUCLEOTIDE SEQUENCE [LARGE SCALE GENOMIC DNA]</scope>
    <source>
        <strain evidence="1">NY0173</strain>
    </source>
</reference>
<accession>A0A391P6H9</accession>
<organism evidence="1 2">
    <name type="scientific">Kipferlia bialata</name>
    <dbReference type="NCBI Taxonomy" id="797122"/>
    <lineage>
        <taxon>Eukaryota</taxon>
        <taxon>Metamonada</taxon>
        <taxon>Carpediemonas-like organisms</taxon>
        <taxon>Kipferlia</taxon>
    </lineage>
</organism>
<proteinExistence type="predicted"/>
<dbReference type="AlphaFoldDB" id="A0A391P6H9"/>
<comment type="caution">
    <text evidence="1">The sequence shown here is derived from an EMBL/GenBank/DDBJ whole genome shotgun (WGS) entry which is preliminary data.</text>
</comment>
<keyword evidence="2" id="KW-1185">Reference proteome</keyword>
<dbReference type="EMBL" id="BDIP01004503">
    <property type="protein sequence ID" value="GCA63672.1"/>
    <property type="molecule type" value="Genomic_DNA"/>
</dbReference>
<protein>
    <submittedName>
        <fullName evidence="1">Uncharacterized protein</fullName>
    </submittedName>
</protein>
<gene>
    <name evidence="1" type="ORF">KIPB_011254</name>
</gene>
<name>A0A391P6H9_9EUKA</name>